<reference evidence="2 3" key="1">
    <citation type="journal article" date="2019" name="Sci. Rep.">
        <title>Orb-weaving spider Araneus ventricosus genome elucidates the spidroin gene catalogue.</title>
        <authorList>
            <person name="Kono N."/>
            <person name="Nakamura H."/>
            <person name="Ohtoshi R."/>
            <person name="Moran D.A.P."/>
            <person name="Shinohara A."/>
            <person name="Yoshida Y."/>
            <person name="Fujiwara M."/>
            <person name="Mori M."/>
            <person name="Tomita M."/>
            <person name="Arakawa K."/>
        </authorList>
    </citation>
    <scope>NUCLEOTIDE SEQUENCE [LARGE SCALE GENOMIC DNA]</scope>
</reference>
<keyword evidence="3" id="KW-1185">Reference proteome</keyword>
<accession>A0A4Y2TL35</accession>
<evidence type="ECO:0000313" key="3">
    <source>
        <dbReference type="Proteomes" id="UP000499080"/>
    </source>
</evidence>
<keyword evidence="1" id="KW-1133">Transmembrane helix</keyword>
<comment type="caution">
    <text evidence="2">The sequence shown here is derived from an EMBL/GenBank/DDBJ whole genome shotgun (WGS) entry which is preliminary data.</text>
</comment>
<dbReference type="AlphaFoldDB" id="A0A4Y2TL35"/>
<keyword evidence="1" id="KW-0812">Transmembrane</keyword>
<feature type="transmembrane region" description="Helical" evidence="1">
    <location>
        <begin position="31"/>
        <end position="52"/>
    </location>
</feature>
<feature type="non-terminal residue" evidence="2">
    <location>
        <position position="59"/>
    </location>
</feature>
<sequence length="59" mass="6225">MSCCRISKQEVASPGGIAKVGLSSFGKGRVVARYLAAWTPVSVLEAVVAAVIQMTRMSR</sequence>
<keyword evidence="1" id="KW-0472">Membrane</keyword>
<evidence type="ECO:0000313" key="2">
    <source>
        <dbReference type="EMBL" id="GBO00761.1"/>
    </source>
</evidence>
<dbReference type="EMBL" id="BGPR01029149">
    <property type="protein sequence ID" value="GBO00761.1"/>
    <property type="molecule type" value="Genomic_DNA"/>
</dbReference>
<evidence type="ECO:0000256" key="1">
    <source>
        <dbReference type="SAM" id="Phobius"/>
    </source>
</evidence>
<name>A0A4Y2TL35_ARAVE</name>
<organism evidence="2 3">
    <name type="scientific">Araneus ventricosus</name>
    <name type="common">Orbweaver spider</name>
    <name type="synonym">Epeira ventricosa</name>
    <dbReference type="NCBI Taxonomy" id="182803"/>
    <lineage>
        <taxon>Eukaryota</taxon>
        <taxon>Metazoa</taxon>
        <taxon>Ecdysozoa</taxon>
        <taxon>Arthropoda</taxon>
        <taxon>Chelicerata</taxon>
        <taxon>Arachnida</taxon>
        <taxon>Araneae</taxon>
        <taxon>Araneomorphae</taxon>
        <taxon>Entelegynae</taxon>
        <taxon>Araneoidea</taxon>
        <taxon>Araneidae</taxon>
        <taxon>Araneus</taxon>
    </lineage>
</organism>
<proteinExistence type="predicted"/>
<protein>
    <submittedName>
        <fullName evidence="2">Uncharacterized protein</fullName>
    </submittedName>
</protein>
<gene>
    <name evidence="2" type="ORF">AVEN_80517_1</name>
</gene>
<dbReference type="Proteomes" id="UP000499080">
    <property type="component" value="Unassembled WGS sequence"/>
</dbReference>